<dbReference type="FunFam" id="1.10.418.10:FF:000059">
    <property type="entry name" value="RIKEN cDNA 6430531B16 gene"/>
    <property type="match status" value="1"/>
</dbReference>
<reference evidence="5" key="1">
    <citation type="submission" date="2022-11" db="UniProtKB">
        <authorList>
            <consortium name="WormBaseParasite"/>
        </authorList>
    </citation>
    <scope>IDENTIFICATION</scope>
</reference>
<organism evidence="4 5">
    <name type="scientific">Plectus sambesii</name>
    <dbReference type="NCBI Taxonomy" id="2011161"/>
    <lineage>
        <taxon>Eukaryota</taxon>
        <taxon>Metazoa</taxon>
        <taxon>Ecdysozoa</taxon>
        <taxon>Nematoda</taxon>
        <taxon>Chromadorea</taxon>
        <taxon>Plectida</taxon>
        <taxon>Plectina</taxon>
        <taxon>Plectoidea</taxon>
        <taxon>Plectidae</taxon>
        <taxon>Plectus</taxon>
    </lineage>
</organism>
<dbReference type="GO" id="GO:0051493">
    <property type="term" value="P:regulation of cytoskeleton organization"/>
    <property type="evidence" value="ECO:0007669"/>
    <property type="project" value="TreeGrafter"/>
</dbReference>
<dbReference type="InterPro" id="IPR010441">
    <property type="entry name" value="CH_2"/>
</dbReference>
<evidence type="ECO:0000313" key="4">
    <source>
        <dbReference type="Proteomes" id="UP000887566"/>
    </source>
</evidence>
<feature type="compositionally biased region" description="Low complexity" evidence="2">
    <location>
        <begin position="251"/>
        <end position="262"/>
    </location>
</feature>
<sequence length="304" mass="33671">MSLPTLDDASIDDLYAWLRAIPLSRPIKNIARDLSDGVLVAELVAHFLPRYVVLGNYTPVHSVSLKRYNWDTMNKMVFSCLDFHVNSDVIQKIIAGQAGAVEFVLLGLRQKIEQAISESRFRPRRFRSRSASRAGSALSLNGDAALELDGPMTSSVLLDNDAQFQLCANHQVKPAKTTTPQQKGFCDDLVPARQYHQARQEVLAREEQIQTMQARLRHMERLVQLKEERIDQLTKRLDRFAQFVCHSSQQPATATSSATASPRHVAHPLPTTSSDSVSSGATSPAALLDLSTSPLVDQSAIDLK</sequence>
<protein>
    <submittedName>
        <fullName evidence="5">Calponin-homology (CH) domain-containing protein</fullName>
    </submittedName>
</protein>
<dbReference type="AlphaFoldDB" id="A0A914V9F8"/>
<dbReference type="WBParaSite" id="PSAMB.scaffold1692size28690.g14387.t1">
    <property type="protein sequence ID" value="PSAMB.scaffold1692size28690.g14387.t1"/>
    <property type="gene ID" value="PSAMB.scaffold1692size28690.g14387"/>
</dbReference>
<keyword evidence="4" id="KW-1185">Reference proteome</keyword>
<accession>A0A914V9F8</accession>
<dbReference type="Proteomes" id="UP000887566">
    <property type="component" value="Unplaced"/>
</dbReference>
<dbReference type="PROSITE" id="PS50021">
    <property type="entry name" value="CH"/>
    <property type="match status" value="1"/>
</dbReference>
<dbReference type="GO" id="GO:0005930">
    <property type="term" value="C:axoneme"/>
    <property type="evidence" value="ECO:0007669"/>
    <property type="project" value="TreeGrafter"/>
</dbReference>
<dbReference type="Pfam" id="PF06294">
    <property type="entry name" value="CH_2"/>
    <property type="match status" value="1"/>
</dbReference>
<evidence type="ECO:0000313" key="5">
    <source>
        <dbReference type="WBParaSite" id="PSAMB.scaffold1692size28690.g14387.t1"/>
    </source>
</evidence>
<dbReference type="InterPro" id="IPR052111">
    <property type="entry name" value="Spermatogenesis_Ciliary_MAP"/>
</dbReference>
<evidence type="ECO:0000259" key="3">
    <source>
        <dbReference type="PROSITE" id="PS50021"/>
    </source>
</evidence>
<feature type="compositionally biased region" description="Low complexity" evidence="2">
    <location>
        <begin position="271"/>
        <end position="282"/>
    </location>
</feature>
<dbReference type="PANTHER" id="PTHR12509:SF9">
    <property type="entry name" value="SPERM FLAGELLAR PROTEIN 1 ISOFORM X1"/>
    <property type="match status" value="1"/>
</dbReference>
<feature type="domain" description="Calponin-homology (CH)" evidence="3">
    <location>
        <begin position="8"/>
        <end position="113"/>
    </location>
</feature>
<dbReference type="PANTHER" id="PTHR12509">
    <property type="entry name" value="SPERMATOGENESIS-ASSOCIATED 4-RELATED"/>
    <property type="match status" value="1"/>
</dbReference>
<keyword evidence="1" id="KW-0175">Coiled coil</keyword>
<evidence type="ECO:0000256" key="1">
    <source>
        <dbReference type="SAM" id="Coils"/>
    </source>
</evidence>
<proteinExistence type="predicted"/>
<feature type="region of interest" description="Disordered" evidence="2">
    <location>
        <begin position="251"/>
        <end position="282"/>
    </location>
</feature>
<dbReference type="SUPFAM" id="SSF47576">
    <property type="entry name" value="Calponin-homology domain, CH-domain"/>
    <property type="match status" value="1"/>
</dbReference>
<dbReference type="Gene3D" id="1.10.418.10">
    <property type="entry name" value="Calponin-like domain"/>
    <property type="match status" value="1"/>
</dbReference>
<dbReference type="GO" id="GO:0008017">
    <property type="term" value="F:microtubule binding"/>
    <property type="evidence" value="ECO:0007669"/>
    <property type="project" value="TreeGrafter"/>
</dbReference>
<name>A0A914V9F8_9BILA</name>
<evidence type="ECO:0000256" key="2">
    <source>
        <dbReference type="SAM" id="MobiDB-lite"/>
    </source>
</evidence>
<feature type="coiled-coil region" evidence="1">
    <location>
        <begin position="195"/>
        <end position="236"/>
    </location>
</feature>
<dbReference type="InterPro" id="IPR001715">
    <property type="entry name" value="CH_dom"/>
</dbReference>
<dbReference type="InterPro" id="IPR036872">
    <property type="entry name" value="CH_dom_sf"/>
</dbReference>